<feature type="region of interest" description="Disordered" evidence="1">
    <location>
        <begin position="86"/>
        <end position="113"/>
    </location>
</feature>
<gene>
    <name evidence="2" type="primary">149</name>
    <name evidence="2" type="ORF">SEA_ANNADREAMY_149</name>
</gene>
<evidence type="ECO:0000313" key="2">
    <source>
        <dbReference type="EMBL" id="AXG66241.1"/>
    </source>
</evidence>
<proteinExistence type="predicted"/>
<evidence type="ECO:0000256" key="1">
    <source>
        <dbReference type="SAM" id="MobiDB-lite"/>
    </source>
</evidence>
<dbReference type="Proteomes" id="UP000259354">
    <property type="component" value="Segment"/>
</dbReference>
<accession>A0A345GTG9</accession>
<reference evidence="2 3" key="1">
    <citation type="submission" date="2018-06" db="EMBL/GenBank/DDBJ databases">
        <authorList>
            <person name="Moussa A."/>
            <person name="Couoh J.M."/>
            <person name="Harbem L."/>
            <person name="Okocha J.C."/>
            <person name="Taylor D."/>
            <person name="Teutsch A.B."/>
            <person name="Smith B.R."/>
            <person name="Suri N."/>
            <person name="Layton S.R."/>
            <person name="Kim T."/>
            <person name="Hughes L.E."/>
            <person name="Garlena R.A."/>
            <person name="Russell D.A."/>
            <person name="Pope W.H."/>
            <person name="Jacobs-Sera D."/>
            <person name="Hatfull G.F."/>
        </authorList>
    </citation>
    <scope>NUCLEOTIDE SEQUENCE [LARGE SCALE GENOMIC DNA]</scope>
</reference>
<name>A0A345GTG9_9CAUD</name>
<evidence type="ECO:0000313" key="3">
    <source>
        <dbReference type="Proteomes" id="UP000259354"/>
    </source>
</evidence>
<dbReference type="GeneID" id="55609291"/>
<protein>
    <submittedName>
        <fullName evidence="2">Uncharacterized protein</fullName>
    </submittedName>
</protein>
<sequence>MARLIINRTDSRCEKCNKSASPHEMGHFTVYGYVDNGYPGCGELWDSVDSDYINLPKQMIEWHFNMPHLIGLPVYSASSEPIGLFGGQTRENATLPPVSEEDDDTIYEAEDLR</sequence>
<keyword evidence="3" id="KW-1185">Reference proteome</keyword>
<organism evidence="2 3">
    <name type="scientific">Streptomyces phage Annadreamy</name>
    <dbReference type="NCBI Taxonomy" id="2250335"/>
    <lineage>
        <taxon>Viruses</taxon>
        <taxon>Duplodnaviria</taxon>
        <taxon>Heunggongvirae</taxon>
        <taxon>Uroviricota</taxon>
        <taxon>Caudoviricetes</taxon>
        <taxon>Stanwilliamsviridae</taxon>
        <taxon>Loccivirinae</taxon>
        <taxon>Annadreamyvirus</taxon>
        <taxon>Annadreamyvirus annadreamy</taxon>
    </lineage>
</organism>
<dbReference type="RefSeq" id="YP_009839090.1">
    <property type="nucleotide sequence ID" value="NC_048719.1"/>
</dbReference>
<feature type="compositionally biased region" description="Acidic residues" evidence="1">
    <location>
        <begin position="99"/>
        <end position="113"/>
    </location>
</feature>
<dbReference type="EMBL" id="MH536811">
    <property type="protein sequence ID" value="AXG66241.1"/>
    <property type="molecule type" value="Genomic_DNA"/>
</dbReference>
<dbReference type="KEGG" id="vg:55609291"/>